<gene>
    <name evidence="3" type="ORF">B0I35DRAFT_475894</name>
</gene>
<name>A0A8K0T127_9HYPO</name>
<accession>A0A8K0T127</accession>
<feature type="signal peptide" evidence="1">
    <location>
        <begin position="1"/>
        <end position="16"/>
    </location>
</feature>
<protein>
    <submittedName>
        <fullName evidence="3">GLEYA domain-containing protein</fullName>
    </submittedName>
</protein>
<comment type="caution">
    <text evidence="3">The sequence shown here is derived from an EMBL/GenBank/DDBJ whole genome shotgun (WGS) entry which is preliminary data.</text>
</comment>
<dbReference type="OrthoDB" id="5145230at2759"/>
<dbReference type="AlphaFoldDB" id="A0A8K0T127"/>
<dbReference type="EMBL" id="JAGPNK010000003">
    <property type="protein sequence ID" value="KAH7324666.1"/>
    <property type="molecule type" value="Genomic_DNA"/>
</dbReference>
<proteinExistence type="predicted"/>
<dbReference type="Pfam" id="PF10528">
    <property type="entry name" value="GLEYA"/>
    <property type="match status" value="1"/>
</dbReference>
<keyword evidence="1" id="KW-0732">Signal</keyword>
<reference evidence="3" key="1">
    <citation type="journal article" date="2021" name="Nat. Commun.">
        <title>Genetic determinants of endophytism in the Arabidopsis root mycobiome.</title>
        <authorList>
            <person name="Mesny F."/>
            <person name="Miyauchi S."/>
            <person name="Thiergart T."/>
            <person name="Pickel B."/>
            <person name="Atanasova L."/>
            <person name="Karlsson M."/>
            <person name="Huettel B."/>
            <person name="Barry K.W."/>
            <person name="Haridas S."/>
            <person name="Chen C."/>
            <person name="Bauer D."/>
            <person name="Andreopoulos W."/>
            <person name="Pangilinan J."/>
            <person name="LaButti K."/>
            <person name="Riley R."/>
            <person name="Lipzen A."/>
            <person name="Clum A."/>
            <person name="Drula E."/>
            <person name="Henrissat B."/>
            <person name="Kohler A."/>
            <person name="Grigoriev I.V."/>
            <person name="Martin F.M."/>
            <person name="Hacquard S."/>
        </authorList>
    </citation>
    <scope>NUCLEOTIDE SEQUENCE</scope>
    <source>
        <strain evidence="3">MPI-CAGE-CH-0235</strain>
    </source>
</reference>
<dbReference type="Proteomes" id="UP000813444">
    <property type="component" value="Unassembled WGS sequence"/>
</dbReference>
<feature type="chain" id="PRO_5035455674" evidence="1">
    <location>
        <begin position="17"/>
        <end position="344"/>
    </location>
</feature>
<evidence type="ECO:0000256" key="1">
    <source>
        <dbReference type="SAM" id="SignalP"/>
    </source>
</evidence>
<evidence type="ECO:0000259" key="2">
    <source>
        <dbReference type="PROSITE" id="PS51820"/>
    </source>
</evidence>
<evidence type="ECO:0000313" key="4">
    <source>
        <dbReference type="Proteomes" id="UP000813444"/>
    </source>
</evidence>
<dbReference type="PROSITE" id="PS51820">
    <property type="entry name" value="PA14"/>
    <property type="match status" value="1"/>
</dbReference>
<keyword evidence="4" id="KW-1185">Reference proteome</keyword>
<organism evidence="3 4">
    <name type="scientific">Stachybotrys elegans</name>
    <dbReference type="NCBI Taxonomy" id="80388"/>
    <lineage>
        <taxon>Eukaryota</taxon>
        <taxon>Fungi</taxon>
        <taxon>Dikarya</taxon>
        <taxon>Ascomycota</taxon>
        <taxon>Pezizomycotina</taxon>
        <taxon>Sordariomycetes</taxon>
        <taxon>Hypocreomycetidae</taxon>
        <taxon>Hypocreales</taxon>
        <taxon>Stachybotryaceae</taxon>
        <taxon>Stachybotrys</taxon>
    </lineage>
</organism>
<sequence length="344" mass="36798">MKTLTLFLLQALAACAVDVCQNNCGRAVAGTARLHPPLSERWSMCSTALIRTSTITPPAATVTAPITYIRHALDSQTTGSTELAQSGKPGYASACTDDAAYESACQCFADITPSTVTATAATPTETLPGPTCTQGVEFAMYNYDLNTTRWDNLEDAIDYGHAWVNFTLQFSGVEPNLTGITSTLGGVSQQSNPDLPIDIYGVSGPPGSTLGRTVIDHRGYIVPQIAGFHMIWLESSDNAVYAWVGDRAVRGWTASNASIRRFWPHTGGLETWIFDVRDRELGTPIPFRFLWLNYGGPGAFRASISDPRGSNLLSPTTGLNSRIISSCSGPGAPAAAWAPWANEI</sequence>
<dbReference type="PROSITE" id="PS51257">
    <property type="entry name" value="PROKAR_LIPOPROTEIN"/>
    <property type="match status" value="1"/>
</dbReference>
<dbReference type="InterPro" id="IPR018871">
    <property type="entry name" value="GLEYA_adhesin_domain"/>
</dbReference>
<evidence type="ECO:0000313" key="3">
    <source>
        <dbReference type="EMBL" id="KAH7324666.1"/>
    </source>
</evidence>
<dbReference type="InterPro" id="IPR037524">
    <property type="entry name" value="PA14/GLEYA"/>
</dbReference>
<feature type="domain" description="PA14" evidence="2">
    <location>
        <begin position="161"/>
        <end position="318"/>
    </location>
</feature>
<dbReference type="Gene3D" id="2.60.120.1560">
    <property type="match status" value="1"/>
</dbReference>